<feature type="region of interest" description="Disordered" evidence="1">
    <location>
        <begin position="56"/>
        <end position="76"/>
    </location>
</feature>
<feature type="compositionally biased region" description="Basic residues" evidence="1">
    <location>
        <begin position="60"/>
        <end position="76"/>
    </location>
</feature>
<evidence type="ECO:0000313" key="3">
    <source>
        <dbReference type="Proteomes" id="UP000253729"/>
    </source>
</evidence>
<name>A0A3F3PND1_9EURO</name>
<evidence type="ECO:0000256" key="1">
    <source>
        <dbReference type="SAM" id="MobiDB-lite"/>
    </source>
</evidence>
<organism evidence="2 3">
    <name type="scientific">Aspergillus welwitschiae</name>
    <dbReference type="NCBI Taxonomy" id="1341132"/>
    <lineage>
        <taxon>Eukaryota</taxon>
        <taxon>Fungi</taxon>
        <taxon>Dikarya</taxon>
        <taxon>Ascomycota</taxon>
        <taxon>Pezizomycotina</taxon>
        <taxon>Eurotiomycetes</taxon>
        <taxon>Eurotiomycetidae</taxon>
        <taxon>Eurotiales</taxon>
        <taxon>Aspergillaceae</taxon>
        <taxon>Aspergillus</taxon>
        <taxon>Aspergillus subgen. Circumdati</taxon>
    </lineage>
</organism>
<dbReference type="EMBL" id="KZ852077">
    <property type="protein sequence ID" value="RDH28338.1"/>
    <property type="molecule type" value="Genomic_DNA"/>
</dbReference>
<dbReference type="GeneID" id="38136269"/>
<accession>A0A3F3PND1</accession>
<protein>
    <submittedName>
        <fullName evidence="2">Uncharacterized protein</fullName>
    </submittedName>
</protein>
<evidence type="ECO:0000313" key="2">
    <source>
        <dbReference type="EMBL" id="RDH28338.1"/>
    </source>
</evidence>
<reference evidence="2 3" key="1">
    <citation type="submission" date="2018-07" db="EMBL/GenBank/DDBJ databases">
        <title>The genomes of Aspergillus section Nigri reveals drivers in fungal speciation.</title>
        <authorList>
            <consortium name="DOE Joint Genome Institute"/>
            <person name="Vesth T.C."/>
            <person name="Nybo J."/>
            <person name="Theobald S."/>
            <person name="Brandl J."/>
            <person name="Frisvad J.C."/>
            <person name="Nielsen K.F."/>
            <person name="Lyhne E.K."/>
            <person name="Kogle M.E."/>
            <person name="Kuo A."/>
            <person name="Riley R."/>
            <person name="Clum A."/>
            <person name="Nolan M."/>
            <person name="Lipzen A."/>
            <person name="Salamov A."/>
            <person name="Henrissat B."/>
            <person name="Wiebenga A."/>
            <person name="De vries R.P."/>
            <person name="Grigoriev I.V."/>
            <person name="Mortensen U.H."/>
            <person name="Andersen M.R."/>
            <person name="Baker S.E."/>
        </authorList>
    </citation>
    <scope>NUCLEOTIDE SEQUENCE [LARGE SCALE GENOMIC DNA]</scope>
    <source>
        <strain evidence="2 3">CBS 139.54b</strain>
    </source>
</reference>
<proteinExistence type="predicted"/>
<gene>
    <name evidence="2" type="ORF">BDQ94DRAFT_152170</name>
</gene>
<dbReference type="RefSeq" id="XP_026621360.1">
    <property type="nucleotide sequence ID" value="XM_026767913.1"/>
</dbReference>
<keyword evidence="3" id="KW-1185">Reference proteome</keyword>
<dbReference type="AlphaFoldDB" id="A0A3F3PND1"/>
<dbReference type="Proteomes" id="UP000253729">
    <property type="component" value="Unassembled WGS sequence"/>
</dbReference>
<sequence length="76" mass="8801">MQVTVFIVLVVASRHIHILVHISKQISINQSIISIPSIIHSRSSYVHHHQSSSLILPRNSYHHHHHPHHHPHPQHS</sequence>